<dbReference type="Proteomes" id="UP000664169">
    <property type="component" value="Unassembled WGS sequence"/>
</dbReference>
<evidence type="ECO:0000313" key="2">
    <source>
        <dbReference type="Proteomes" id="UP000664169"/>
    </source>
</evidence>
<dbReference type="InterPro" id="IPR029058">
    <property type="entry name" value="AB_hydrolase_fold"/>
</dbReference>
<protein>
    <recommendedName>
        <fullName evidence="3">AB hydrolase-1 domain-containing protein</fullName>
    </recommendedName>
</protein>
<accession>A0A8H3FSC3</accession>
<dbReference type="EMBL" id="CAJPDQ010000038">
    <property type="protein sequence ID" value="CAF9931346.1"/>
    <property type="molecule type" value="Genomic_DNA"/>
</dbReference>
<evidence type="ECO:0008006" key="3">
    <source>
        <dbReference type="Google" id="ProtNLM"/>
    </source>
</evidence>
<dbReference type="Gene3D" id="3.40.50.1820">
    <property type="entry name" value="alpha/beta hydrolase"/>
    <property type="match status" value="1"/>
</dbReference>
<dbReference type="OrthoDB" id="442243at2759"/>
<name>A0A8H3FSC3_9LECA</name>
<organism evidence="1 2">
    <name type="scientific">Gomphillus americanus</name>
    <dbReference type="NCBI Taxonomy" id="1940652"/>
    <lineage>
        <taxon>Eukaryota</taxon>
        <taxon>Fungi</taxon>
        <taxon>Dikarya</taxon>
        <taxon>Ascomycota</taxon>
        <taxon>Pezizomycotina</taxon>
        <taxon>Lecanoromycetes</taxon>
        <taxon>OSLEUM clade</taxon>
        <taxon>Ostropomycetidae</taxon>
        <taxon>Ostropales</taxon>
        <taxon>Graphidaceae</taxon>
        <taxon>Gomphilloideae</taxon>
        <taxon>Gomphillus</taxon>
    </lineage>
</organism>
<dbReference type="SUPFAM" id="SSF53474">
    <property type="entry name" value="alpha/beta-Hydrolases"/>
    <property type="match status" value="1"/>
</dbReference>
<keyword evidence="2" id="KW-1185">Reference proteome</keyword>
<sequence>MVSTALPNLTIKTIVYPKYETRGDLKQCVQRFRDWLQDIVIDLEVKEGTPAPTIDPSVKVILLGHSMGGILAAETLISITSDTPISFGATSATTTNPSTTRPPTPPDSFMFPFIQGILAFDTPYLGINPGVLAHGAEAQYQQASSAYQTLSSAVSAFGWGGSASTTTTTMATTQSAGLITGGPTAAKEALAASADAAAVPAWQRWGKLAMFAGAAGAVAAGGAAAYVNRGNITAGWGWASSHLEFVGCLVRGEELKSRVSSVVAANSEHAVGFMNLYTQLPKTAKDTGTTIAGGFVEIGTSDGAPRTFCNLPVRQDWKKFFEPAMNNKAKDEINAHMEMFLPRSNPGFYRLGEAAKEHIVSWVDQTWYEGSERRQTADFVNDEDPVLL</sequence>
<comment type="caution">
    <text evidence="1">The sequence shown here is derived from an EMBL/GenBank/DDBJ whole genome shotgun (WGS) entry which is preliminary data.</text>
</comment>
<gene>
    <name evidence="1" type="ORF">GOMPHAMPRED_005893</name>
</gene>
<dbReference type="AlphaFoldDB" id="A0A8H3FSC3"/>
<dbReference type="PANTHER" id="PTHR47842:SF1">
    <property type="entry name" value="DUF676 DOMAIN-CONTAINING PROTEIN"/>
    <property type="match status" value="1"/>
</dbReference>
<reference evidence="1" key="1">
    <citation type="submission" date="2021-03" db="EMBL/GenBank/DDBJ databases">
        <authorList>
            <person name="Tagirdzhanova G."/>
        </authorList>
    </citation>
    <scope>NUCLEOTIDE SEQUENCE</scope>
</reference>
<dbReference type="PANTHER" id="PTHR47842">
    <property type="entry name" value="EXPRESSED PROTEIN"/>
    <property type="match status" value="1"/>
</dbReference>
<proteinExistence type="predicted"/>
<evidence type="ECO:0000313" key="1">
    <source>
        <dbReference type="EMBL" id="CAF9931346.1"/>
    </source>
</evidence>